<accession>A0ABT8J174</accession>
<dbReference type="SUPFAM" id="SSF55166">
    <property type="entry name" value="Hedgehog/DD-peptidase"/>
    <property type="match status" value="1"/>
</dbReference>
<gene>
    <name evidence="1" type="ORF">P5G59_16920</name>
</gene>
<keyword evidence="2" id="KW-1185">Reference proteome</keyword>
<organism evidence="1 2">
    <name type="scientific">Leifsonia virtsii</name>
    <dbReference type="NCBI Taxonomy" id="3035915"/>
    <lineage>
        <taxon>Bacteria</taxon>
        <taxon>Bacillati</taxon>
        <taxon>Actinomycetota</taxon>
        <taxon>Actinomycetes</taxon>
        <taxon>Micrococcales</taxon>
        <taxon>Microbacteriaceae</taxon>
        <taxon>Leifsonia</taxon>
    </lineage>
</organism>
<evidence type="ECO:0000313" key="1">
    <source>
        <dbReference type="EMBL" id="MDN4598839.1"/>
    </source>
</evidence>
<evidence type="ECO:0000313" key="2">
    <source>
        <dbReference type="Proteomes" id="UP001174210"/>
    </source>
</evidence>
<dbReference type="InterPro" id="IPR009045">
    <property type="entry name" value="Zn_M74/Hedgehog-like"/>
</dbReference>
<name>A0ABT8J174_9MICO</name>
<proteinExistence type="predicted"/>
<protein>
    <submittedName>
        <fullName evidence="1">M15 family metallopeptidase</fullName>
    </submittedName>
</protein>
<comment type="caution">
    <text evidence="1">The sequence shown here is derived from an EMBL/GenBank/DDBJ whole genome shotgun (WGS) entry which is preliminary data.</text>
</comment>
<reference evidence="1" key="1">
    <citation type="submission" date="2023-03" db="EMBL/GenBank/DDBJ databases">
        <title>MT1 and MT2 Draft Genomes of Novel Species.</title>
        <authorList>
            <person name="Venkateswaran K."/>
        </authorList>
    </citation>
    <scope>NUCLEOTIDE SEQUENCE</scope>
    <source>
        <strain evidence="1">F6_8S_P_1A</strain>
    </source>
</reference>
<dbReference type="Proteomes" id="UP001174210">
    <property type="component" value="Unassembled WGS sequence"/>
</dbReference>
<dbReference type="RefSeq" id="WP_301220189.1">
    <property type="nucleotide sequence ID" value="NZ_JAROCB010000005.1"/>
</dbReference>
<dbReference type="EMBL" id="JAROCB010000005">
    <property type="protein sequence ID" value="MDN4598839.1"/>
    <property type="molecule type" value="Genomic_DNA"/>
</dbReference>
<sequence length="212" mass="23575">MNTLVPIPWQPGYFLTPDTLTMLQLASAHAGHNIPVTDAWRSYLEQKGYRDYYEADPLHHPYASDPDDPNAQNNHMRAAAVDIRDRADRAAMLAVGFKPDGSEWWHFNNPRWASMPIIPINTYVALASLNATALSPDDIRSLLEDDMKLITSTGQRPPLLIGSLGSIYLTDQKEIDGTTAAFGALQVNDLQQDAIHNAVNRYAENAKTYLNA</sequence>